<evidence type="ECO:0000256" key="1">
    <source>
        <dbReference type="SAM" id="Phobius"/>
    </source>
</evidence>
<dbReference type="AlphaFoldDB" id="A0A6J5YMG0"/>
<feature type="transmembrane region" description="Helical" evidence="1">
    <location>
        <begin position="49"/>
        <end position="67"/>
    </location>
</feature>
<keyword evidence="1" id="KW-0812">Transmembrane</keyword>
<keyword evidence="1" id="KW-1133">Transmembrane helix</keyword>
<feature type="transmembrane region" description="Helical" evidence="1">
    <location>
        <begin position="74"/>
        <end position="95"/>
    </location>
</feature>
<accession>A0A6J5YMG0</accession>
<name>A0A6J5YMG0_9ZZZZ</name>
<dbReference type="Pfam" id="PF14333">
    <property type="entry name" value="DUF4389"/>
    <property type="match status" value="1"/>
</dbReference>
<dbReference type="InterPro" id="IPR025498">
    <property type="entry name" value="DUF4389"/>
</dbReference>
<protein>
    <submittedName>
        <fullName evidence="2">Unannotated protein</fullName>
    </submittedName>
</protein>
<feature type="transmembrane region" description="Helical" evidence="1">
    <location>
        <begin position="21"/>
        <end position="43"/>
    </location>
</feature>
<keyword evidence="1" id="KW-0472">Membrane</keyword>
<proteinExistence type="predicted"/>
<gene>
    <name evidence="2" type="ORF">UFOPK3574_00087</name>
</gene>
<sequence>MSKHVKTEIDIKHKDRNRATVFWRGILAFPVMIFVATFAQSSFNSGENWAAGTAGLIVIPTVLALLFRQKYPSYVLTFNHALIELSTRLAAYVLILNDKYPSIESNSKVSVVFPDVDGGKKLNRGLPLVKWILAIPHYIVGIIYLLITLFVTFIAWVQTSITGKYPRWAGEIVFGTIAYWNRVQGYMLLLVTDKYPTFKLK</sequence>
<evidence type="ECO:0000313" key="2">
    <source>
        <dbReference type="EMBL" id="CAB4330058.1"/>
    </source>
</evidence>
<dbReference type="EMBL" id="CAESAF010000003">
    <property type="protein sequence ID" value="CAB4330058.1"/>
    <property type="molecule type" value="Genomic_DNA"/>
</dbReference>
<feature type="transmembrane region" description="Helical" evidence="1">
    <location>
        <begin position="131"/>
        <end position="157"/>
    </location>
</feature>
<organism evidence="2">
    <name type="scientific">freshwater metagenome</name>
    <dbReference type="NCBI Taxonomy" id="449393"/>
    <lineage>
        <taxon>unclassified sequences</taxon>
        <taxon>metagenomes</taxon>
        <taxon>ecological metagenomes</taxon>
    </lineage>
</organism>
<reference evidence="2" key="1">
    <citation type="submission" date="2020-05" db="EMBL/GenBank/DDBJ databases">
        <authorList>
            <person name="Chiriac C."/>
            <person name="Salcher M."/>
            <person name="Ghai R."/>
            <person name="Kavagutti S V."/>
        </authorList>
    </citation>
    <scope>NUCLEOTIDE SEQUENCE</scope>
</reference>